<evidence type="ECO:0000259" key="15">
    <source>
        <dbReference type="PROSITE" id="PS52048"/>
    </source>
</evidence>
<feature type="active site" description="Nucleophile" evidence="11">
    <location>
        <position position="204"/>
    </location>
</feature>
<feature type="region of interest" description="Disordered" evidence="13">
    <location>
        <begin position="776"/>
        <end position="813"/>
    </location>
</feature>
<feature type="compositionally biased region" description="Polar residues" evidence="13">
    <location>
        <begin position="158"/>
        <end position="175"/>
    </location>
</feature>
<keyword evidence="8 11" id="KW-0788">Thiol protease</keyword>
<feature type="compositionally biased region" description="Basic residues" evidence="13">
    <location>
        <begin position="803"/>
        <end position="813"/>
    </location>
</feature>
<dbReference type="GO" id="GO:0005737">
    <property type="term" value="C:cytoplasm"/>
    <property type="evidence" value="ECO:0007669"/>
    <property type="project" value="TreeGrafter"/>
</dbReference>
<dbReference type="GO" id="GO:0005634">
    <property type="term" value="C:nucleus"/>
    <property type="evidence" value="ECO:0007669"/>
    <property type="project" value="UniProtKB-SubCell"/>
</dbReference>
<keyword evidence="5 11" id="KW-0645">Protease</keyword>
<feature type="coiled-coil region" evidence="12">
    <location>
        <begin position="400"/>
        <end position="427"/>
    </location>
</feature>
<dbReference type="GO" id="GO:0006325">
    <property type="term" value="P:chromatin organization"/>
    <property type="evidence" value="ECO:0007669"/>
    <property type="project" value="UniProtKB-KW"/>
</dbReference>
<feature type="compositionally biased region" description="Low complexity" evidence="13">
    <location>
        <begin position="780"/>
        <end position="800"/>
    </location>
</feature>
<evidence type="ECO:0000256" key="9">
    <source>
        <dbReference type="ARBA" id="ARBA00022853"/>
    </source>
</evidence>
<sequence length="813" mass="87272">LAESIPPVFKTRFGMGQEEWLELESDPGLFTLLVEDLGVTGVQVDEIYELSKVPTDPVFGFIFLFRWQQNEKKANHSHLSFFSIFFLWSFLYLYTCDFGMICALRTINFPIFRCLYHNSRRSSRGGGASLNASQASSAGADVALAATDPAFGEVSTSTTTLHQGFSNGGRPTSTASERRKLKSEADPSDSEEVFFAHQVVPNSCATHSLLSILMNTSHQSVDLGPLLREFRRATQPLPPSLRGLAIGFMPPLMEAHNRHARQQTSHSPPCLPPACDEVISARVVRCAIEAAQRAALTEGESSGGGGGETVAGEDAVGVGCGTSGGVGVGAGDTFHFVCFLPVGRFLYELDGLKQEPINHGPLDDPITHVGWTRQCLDLLKQRMRDQEVRYNLMAVVPDRRLALTSRLDNLEKNRSILEKTIQQLTNSNATAVAIKLEHNGSLEPHNVEVNGAVRTMEEEPVEMEPDSEVEVKTMEVEVDAEDAGEWSLDPLEGELEVDGRPVTRAASRAAAAAAAAAAAGQSKPLKRSTPVPPTTSAASRRSNLRELGSSVSSPTSICIDLTEGDICAANNNALSDEVPEGVITRRRSIVKESSSPISKYPTRSSTKRDTIASHSLANTRSTGMVLNRDGSPMATTTTTAFLTTENLSQLLEGIEAQARACSAALAEEESKRQAYRVDAARRIHNYEPFIRAFLKELKEQGMLQRLVGEANASVGGGGRQLRKRRTTSMTPQKAVWSSSSAVSTSSSTSGDASGVGTAGGALSRLAVKRARLTAVANRPSTRMSAANASSASVGAGVTSGRAGGRRRVSRRTL</sequence>
<protein>
    <recommendedName>
        <fullName evidence="4 11">ubiquitinyl hydrolase 1</fullName>
        <ecNumber evidence="4 11">3.4.19.12</ecNumber>
    </recommendedName>
</protein>
<dbReference type="GO" id="GO:0004843">
    <property type="term" value="F:cysteine-type deubiquitinase activity"/>
    <property type="evidence" value="ECO:0007669"/>
    <property type="project" value="UniProtKB-UniRule"/>
</dbReference>
<dbReference type="GO" id="GO:0016579">
    <property type="term" value="P:protein deubiquitination"/>
    <property type="evidence" value="ECO:0007669"/>
    <property type="project" value="TreeGrafter"/>
</dbReference>
<dbReference type="Pfam" id="PF01088">
    <property type="entry name" value="Peptidase_C12"/>
    <property type="match status" value="2"/>
</dbReference>
<accession>A0A158R6N4</accession>
<evidence type="ECO:0000256" key="11">
    <source>
        <dbReference type="PROSITE-ProRule" id="PRU01393"/>
    </source>
</evidence>
<keyword evidence="14" id="KW-0472">Membrane</keyword>
<evidence type="ECO:0000256" key="6">
    <source>
        <dbReference type="ARBA" id="ARBA00022786"/>
    </source>
</evidence>
<feature type="region of interest" description="Disordered" evidence="13">
    <location>
        <begin position="712"/>
        <end position="758"/>
    </location>
</feature>
<proteinExistence type="inferred from homology"/>
<comment type="catalytic activity">
    <reaction evidence="1 11">
        <text>Thiol-dependent hydrolysis of ester, thioester, amide, peptide and isopeptide bonds formed by the C-terminal Gly of ubiquitin (a 76-residue protein attached to proteins as an intracellular targeting signal).</text>
        <dbReference type="EC" id="3.4.19.12"/>
    </reaction>
</comment>
<name>A0A158R6N4_TAEAS</name>
<dbReference type="Gene3D" id="1.20.58.860">
    <property type="match status" value="1"/>
</dbReference>
<evidence type="ECO:0000256" key="14">
    <source>
        <dbReference type="SAM" id="Phobius"/>
    </source>
</evidence>
<feature type="region of interest" description="Disordered" evidence="13">
    <location>
        <begin position="517"/>
        <end position="554"/>
    </location>
</feature>
<dbReference type="PANTHER" id="PTHR10589:SF28">
    <property type="entry name" value="UBIQUITIN CARBOXYL-TERMINAL HYDROLASE BAP1"/>
    <property type="match status" value="1"/>
</dbReference>
<dbReference type="SUPFAM" id="SSF54001">
    <property type="entry name" value="Cysteine proteinases"/>
    <property type="match status" value="2"/>
</dbReference>
<evidence type="ECO:0000256" key="10">
    <source>
        <dbReference type="ARBA" id="ARBA00023242"/>
    </source>
</evidence>
<dbReference type="InterPro" id="IPR038765">
    <property type="entry name" value="Papain-like_cys_pep_sf"/>
</dbReference>
<evidence type="ECO:0000256" key="8">
    <source>
        <dbReference type="ARBA" id="ARBA00022807"/>
    </source>
</evidence>
<evidence type="ECO:0000313" key="16">
    <source>
        <dbReference type="WBParaSite" id="TASK_0000055901-mRNA-1"/>
    </source>
</evidence>
<feature type="compositionally biased region" description="Low complexity" evidence="13">
    <location>
        <begin position="734"/>
        <end position="755"/>
    </location>
</feature>
<evidence type="ECO:0000256" key="7">
    <source>
        <dbReference type="ARBA" id="ARBA00022801"/>
    </source>
</evidence>
<evidence type="ECO:0000256" key="3">
    <source>
        <dbReference type="ARBA" id="ARBA00007182"/>
    </source>
</evidence>
<keyword evidence="10" id="KW-0539">Nucleus</keyword>
<keyword evidence="6 11" id="KW-0833">Ubl conjugation pathway</keyword>
<keyword evidence="12" id="KW-0175">Coiled coil</keyword>
<dbReference type="Gene3D" id="3.40.532.10">
    <property type="entry name" value="Peptidase C12, ubiquitin carboxyl-terminal hydrolase"/>
    <property type="match status" value="2"/>
</dbReference>
<evidence type="ECO:0000256" key="4">
    <source>
        <dbReference type="ARBA" id="ARBA00012759"/>
    </source>
</evidence>
<feature type="active site" description="Proton donor" evidence="11">
    <location>
        <position position="335"/>
    </location>
</feature>
<evidence type="ECO:0000256" key="5">
    <source>
        <dbReference type="ARBA" id="ARBA00022670"/>
    </source>
</evidence>
<feature type="site" description="Important for enzyme activity" evidence="11">
    <location>
        <position position="350"/>
    </location>
</feature>
<dbReference type="AlphaFoldDB" id="A0A158R6N4"/>
<feature type="transmembrane region" description="Helical" evidence="14">
    <location>
        <begin position="76"/>
        <end position="95"/>
    </location>
</feature>
<evidence type="ECO:0000256" key="1">
    <source>
        <dbReference type="ARBA" id="ARBA00000707"/>
    </source>
</evidence>
<dbReference type="GO" id="GO:0006511">
    <property type="term" value="P:ubiquitin-dependent protein catabolic process"/>
    <property type="evidence" value="ECO:0007669"/>
    <property type="project" value="UniProtKB-UniRule"/>
</dbReference>
<dbReference type="InterPro" id="IPR041507">
    <property type="entry name" value="UCH_C"/>
</dbReference>
<reference evidence="16" key="1">
    <citation type="submission" date="2016-04" db="UniProtKB">
        <authorList>
            <consortium name="WormBaseParasite"/>
        </authorList>
    </citation>
    <scope>IDENTIFICATION</scope>
</reference>
<keyword evidence="7 11" id="KW-0378">Hydrolase</keyword>
<keyword evidence="9" id="KW-0156">Chromatin regulator</keyword>
<dbReference type="PROSITE" id="PS52048">
    <property type="entry name" value="UCH_DOMAIN"/>
    <property type="match status" value="1"/>
</dbReference>
<keyword evidence="14" id="KW-1133">Transmembrane helix</keyword>
<keyword evidence="14" id="KW-0812">Transmembrane</keyword>
<feature type="region of interest" description="Disordered" evidence="13">
    <location>
        <begin position="158"/>
        <end position="189"/>
    </location>
</feature>
<dbReference type="EC" id="3.4.19.12" evidence="4 11"/>
<dbReference type="Pfam" id="PF18031">
    <property type="entry name" value="UCH_C"/>
    <property type="match status" value="1"/>
</dbReference>
<evidence type="ECO:0000256" key="13">
    <source>
        <dbReference type="SAM" id="MobiDB-lite"/>
    </source>
</evidence>
<dbReference type="InterPro" id="IPR001578">
    <property type="entry name" value="Peptidase_C12_UCH"/>
</dbReference>
<feature type="site" description="Transition state stabilizer" evidence="11">
    <location>
        <position position="198"/>
    </location>
</feature>
<organism evidence="16">
    <name type="scientific">Taenia asiatica</name>
    <name type="common">Asian tapeworm</name>
    <dbReference type="NCBI Taxonomy" id="60517"/>
    <lineage>
        <taxon>Eukaryota</taxon>
        <taxon>Metazoa</taxon>
        <taxon>Spiralia</taxon>
        <taxon>Lophotrochozoa</taxon>
        <taxon>Platyhelminthes</taxon>
        <taxon>Cestoda</taxon>
        <taxon>Eucestoda</taxon>
        <taxon>Cyclophyllidea</taxon>
        <taxon>Taeniidae</taxon>
        <taxon>Taenia</taxon>
    </lineage>
</organism>
<dbReference type="InterPro" id="IPR036959">
    <property type="entry name" value="Peptidase_C12_UCH_sf"/>
</dbReference>
<evidence type="ECO:0000256" key="12">
    <source>
        <dbReference type="SAM" id="Coils"/>
    </source>
</evidence>
<evidence type="ECO:0000256" key="2">
    <source>
        <dbReference type="ARBA" id="ARBA00004123"/>
    </source>
</evidence>
<dbReference type="STRING" id="60517.A0A158R6N4"/>
<dbReference type="PANTHER" id="PTHR10589">
    <property type="entry name" value="UBIQUITIN CARBOXYL-TERMINAL HYDROLASE"/>
    <property type="match status" value="1"/>
</dbReference>
<dbReference type="PROSITE" id="PS52049">
    <property type="entry name" value="ULD"/>
    <property type="match status" value="1"/>
</dbReference>
<feature type="domain" description="UCH catalytic" evidence="15">
    <location>
        <begin position="19"/>
        <end position="397"/>
    </location>
</feature>
<comment type="similarity">
    <text evidence="3">Belongs to the peptidase C12 family. BAP1 subfamily.</text>
</comment>
<feature type="compositionally biased region" description="Basic and acidic residues" evidence="13">
    <location>
        <begin position="176"/>
        <end position="185"/>
    </location>
</feature>
<comment type="subcellular location">
    <subcellularLocation>
        <location evidence="2">Nucleus</location>
    </subcellularLocation>
</comment>
<dbReference type="WBParaSite" id="TASK_0000055901-mRNA-1">
    <property type="protein sequence ID" value="TASK_0000055901-mRNA-1"/>
    <property type="gene ID" value="TASK_0000055901"/>
</dbReference>